<keyword evidence="1" id="KW-1133">Transmembrane helix</keyword>
<dbReference type="RefSeq" id="WP_136548242.1">
    <property type="nucleotide sequence ID" value="NZ_CP031093.1"/>
</dbReference>
<dbReference type="Proteomes" id="UP000298049">
    <property type="component" value="Chromosome"/>
</dbReference>
<gene>
    <name evidence="2" type="ORF">soil367_07080</name>
</gene>
<protein>
    <submittedName>
        <fullName evidence="2">DUF2802 domain-containing protein</fullName>
    </submittedName>
</protein>
<keyword evidence="1" id="KW-0472">Membrane</keyword>
<sequence length="137" mass="15208">MLEIQSLPIQAMAPWILTLGATVLLVLQMTAGRRRMAALESELKGRYEELGRELHAVSSGSMGVGRRLMECEKYLHQLQGTVDELRQNDPARVSYDEASRLVGLGADIQDLMDTCGISRPEAELVSAMHRRQAETVN</sequence>
<dbReference type="EMBL" id="CP031093">
    <property type="protein sequence ID" value="QCF25699.1"/>
    <property type="molecule type" value="Genomic_DNA"/>
</dbReference>
<accession>A0A4P7XFF1</accession>
<dbReference type="InterPro" id="IPR021244">
    <property type="entry name" value="DUF2802"/>
</dbReference>
<evidence type="ECO:0000313" key="3">
    <source>
        <dbReference type="Proteomes" id="UP000298049"/>
    </source>
</evidence>
<dbReference type="KEGG" id="hmi:soil367_07080"/>
<name>A0A4P7XFF1_9ALTE</name>
<evidence type="ECO:0000256" key="1">
    <source>
        <dbReference type="SAM" id="Phobius"/>
    </source>
</evidence>
<proteinExistence type="predicted"/>
<dbReference type="AlphaFoldDB" id="A0A4P7XFF1"/>
<reference evidence="2 3" key="1">
    <citation type="submission" date="2018-07" db="EMBL/GenBank/DDBJ databases">
        <title>Marsedoiliclastica nanhaica gen. nov. sp. nov., a novel marine hydrocarbonoclastic bacterium isolated from an in-situ enriched hydrocarbon-degrading consortium in deep-sea sediment.</title>
        <authorList>
            <person name="Dong C."/>
            <person name="Ma T."/>
            <person name="Liu R."/>
            <person name="Shao Z."/>
        </authorList>
    </citation>
    <scope>NUCLEOTIDE SEQUENCE [LARGE SCALE GENOMIC DNA]</scope>
    <source>
        <strain evidence="3">soil36-7</strain>
    </source>
</reference>
<dbReference type="Pfam" id="PF10975">
    <property type="entry name" value="DUF2802"/>
    <property type="match status" value="1"/>
</dbReference>
<keyword evidence="3" id="KW-1185">Reference proteome</keyword>
<organism evidence="2 3">
    <name type="scientific">Hydrocarboniclastica marina</name>
    <dbReference type="NCBI Taxonomy" id="2259620"/>
    <lineage>
        <taxon>Bacteria</taxon>
        <taxon>Pseudomonadati</taxon>
        <taxon>Pseudomonadota</taxon>
        <taxon>Gammaproteobacteria</taxon>
        <taxon>Alteromonadales</taxon>
        <taxon>Alteromonadaceae</taxon>
        <taxon>Hydrocarboniclastica</taxon>
    </lineage>
</organism>
<feature type="transmembrane region" description="Helical" evidence="1">
    <location>
        <begin position="12"/>
        <end position="31"/>
    </location>
</feature>
<keyword evidence="1" id="KW-0812">Transmembrane</keyword>
<evidence type="ECO:0000313" key="2">
    <source>
        <dbReference type="EMBL" id="QCF25699.1"/>
    </source>
</evidence>
<dbReference type="OrthoDB" id="7068231at2"/>